<evidence type="ECO:0000256" key="10">
    <source>
        <dbReference type="SAM" id="MobiDB-lite"/>
    </source>
</evidence>
<evidence type="ECO:0000256" key="5">
    <source>
        <dbReference type="ARBA" id="ARBA00022741"/>
    </source>
</evidence>
<gene>
    <name evidence="12" type="ORF">BCV70DRAFT_201181</name>
</gene>
<dbReference type="CDD" id="cd06156">
    <property type="entry name" value="eu_AANH_C_2"/>
    <property type="match status" value="1"/>
</dbReference>
<dbReference type="GO" id="GO:0005524">
    <property type="term" value="F:ATP binding"/>
    <property type="evidence" value="ECO:0007669"/>
    <property type="project" value="UniProtKB-KW"/>
</dbReference>
<organism evidence="12 13">
    <name type="scientific">Testicularia cyperi</name>
    <dbReference type="NCBI Taxonomy" id="1882483"/>
    <lineage>
        <taxon>Eukaryota</taxon>
        <taxon>Fungi</taxon>
        <taxon>Dikarya</taxon>
        <taxon>Basidiomycota</taxon>
        <taxon>Ustilaginomycotina</taxon>
        <taxon>Ustilaginomycetes</taxon>
        <taxon>Ustilaginales</taxon>
        <taxon>Anthracoideaceae</taxon>
        <taxon>Testicularia</taxon>
    </lineage>
</organism>
<keyword evidence="13" id="KW-1185">Reference proteome</keyword>
<feature type="compositionally biased region" description="Acidic residues" evidence="10">
    <location>
        <begin position="680"/>
        <end position="694"/>
    </location>
</feature>
<dbReference type="InterPro" id="IPR035959">
    <property type="entry name" value="RutC-like_sf"/>
</dbReference>
<dbReference type="FunCoup" id="A0A317XKW4">
    <property type="interactions" value="17"/>
</dbReference>
<dbReference type="InterPro" id="IPR002761">
    <property type="entry name" value="Diphthami_syn_dom"/>
</dbReference>
<dbReference type="PANTHER" id="PTHR12196">
    <property type="entry name" value="DOMAIN OF UNKNOWN FUNCTION 71 DUF71 -CONTAINING PROTEIN"/>
    <property type="match status" value="1"/>
</dbReference>
<dbReference type="FunFam" id="3.40.50.620:FF:000145">
    <property type="entry name" value="ATP-binding domain containing protein"/>
    <property type="match status" value="1"/>
</dbReference>
<dbReference type="Gene3D" id="3.40.50.620">
    <property type="entry name" value="HUPs"/>
    <property type="match status" value="1"/>
</dbReference>
<evidence type="ECO:0000313" key="12">
    <source>
        <dbReference type="EMBL" id="PWY98963.1"/>
    </source>
</evidence>
<evidence type="ECO:0000256" key="6">
    <source>
        <dbReference type="ARBA" id="ARBA00022840"/>
    </source>
</evidence>
<dbReference type="Gene3D" id="3.90.1490.10">
    <property type="entry name" value="putative n-type atp pyrophosphatase, domain 2"/>
    <property type="match status" value="1"/>
</dbReference>
<evidence type="ECO:0000256" key="1">
    <source>
        <dbReference type="ARBA" id="ARBA00005156"/>
    </source>
</evidence>
<comment type="catalytic activity">
    <reaction evidence="9">
        <text>diphthine-[translation elongation factor 2] + NH4(+) + ATP = diphthamide-[translation elongation factor 2] + AMP + diphosphate + H(+)</text>
        <dbReference type="Rhea" id="RHEA:19753"/>
        <dbReference type="Rhea" id="RHEA-COMP:10172"/>
        <dbReference type="Rhea" id="RHEA-COMP:10174"/>
        <dbReference type="ChEBI" id="CHEBI:15378"/>
        <dbReference type="ChEBI" id="CHEBI:16692"/>
        <dbReference type="ChEBI" id="CHEBI:28938"/>
        <dbReference type="ChEBI" id="CHEBI:30616"/>
        <dbReference type="ChEBI" id="CHEBI:33019"/>
        <dbReference type="ChEBI" id="CHEBI:82696"/>
        <dbReference type="ChEBI" id="CHEBI:456215"/>
        <dbReference type="EC" id="6.3.1.14"/>
    </reaction>
</comment>
<dbReference type="EMBL" id="KZ819196">
    <property type="protein sequence ID" value="PWY98963.1"/>
    <property type="molecule type" value="Genomic_DNA"/>
</dbReference>
<dbReference type="CDD" id="cd01994">
    <property type="entry name" value="AANH_PF0828-like"/>
    <property type="match status" value="1"/>
</dbReference>
<dbReference type="SUPFAM" id="SSF52402">
    <property type="entry name" value="Adenine nucleotide alpha hydrolases-like"/>
    <property type="match status" value="1"/>
</dbReference>
<feature type="region of interest" description="Disordered" evidence="10">
    <location>
        <begin position="578"/>
        <end position="621"/>
    </location>
</feature>
<evidence type="ECO:0000256" key="2">
    <source>
        <dbReference type="ARBA" id="ARBA00012089"/>
    </source>
</evidence>
<dbReference type="EC" id="6.3.1.14" evidence="2"/>
<dbReference type="PANTHER" id="PTHR12196:SF2">
    <property type="entry name" value="DIPHTHINE--AMMONIA LIGASE"/>
    <property type="match status" value="1"/>
</dbReference>
<dbReference type="InterPro" id="IPR014729">
    <property type="entry name" value="Rossmann-like_a/b/a_fold"/>
</dbReference>
<keyword evidence="6" id="KW-0067">ATP-binding</keyword>
<keyword evidence="4" id="KW-0436">Ligase</keyword>
<feature type="region of interest" description="Disordered" evidence="10">
    <location>
        <begin position="672"/>
        <end position="703"/>
    </location>
</feature>
<keyword evidence="5" id="KW-0547">Nucleotide-binding</keyword>
<dbReference type="OrthoDB" id="686384at2759"/>
<dbReference type="InParanoid" id="A0A317XKW4"/>
<dbReference type="FunFam" id="3.90.1490.10:FF:000001">
    <property type="entry name" value="Diphthine--ammonia ligase"/>
    <property type="match status" value="1"/>
</dbReference>
<dbReference type="SUPFAM" id="SSF55298">
    <property type="entry name" value="YjgF-like"/>
    <property type="match status" value="2"/>
</dbReference>
<evidence type="ECO:0000256" key="9">
    <source>
        <dbReference type="ARBA" id="ARBA00048108"/>
    </source>
</evidence>
<feature type="compositionally biased region" description="Low complexity" evidence="10">
    <location>
        <begin position="87"/>
        <end position="98"/>
    </location>
</feature>
<evidence type="ECO:0000256" key="3">
    <source>
        <dbReference type="ARBA" id="ARBA00018426"/>
    </source>
</evidence>
<evidence type="ECO:0000313" key="13">
    <source>
        <dbReference type="Proteomes" id="UP000246740"/>
    </source>
</evidence>
<dbReference type="Pfam" id="PF01902">
    <property type="entry name" value="Diphthami_syn_2"/>
    <property type="match status" value="2"/>
</dbReference>
<feature type="region of interest" description="Disordered" evidence="10">
    <location>
        <begin position="80"/>
        <end position="109"/>
    </location>
</feature>
<proteinExistence type="predicted"/>
<accession>A0A317XKW4</accession>
<dbReference type="AlphaFoldDB" id="A0A317XKW4"/>
<sequence length="824" mass="89243">MKVVGLLSGGKDSCYNLLHCVQQGHEIVALATLAPPESTDELDSYMYQTVGHDAVHLVAQAMEIPLYRRTIKGTALNQGAEYGNRQPEGGDSGASSSAPDEDIQARESGVTDETEDLYHLLHDVKQHHPDVEAVSVGAILSNYQRVRVEHVCLRTSLNLLPLTFLWQRNQLQLLREMVSSGLESILIKVAGIGLTQTHLGKTLGQMQPKLEQLNRLYGSHVCGEGGEYETLTLDSPLFKKRIRIMETETVVHSDSAFGSVSYLRILKAGLEDKQVDASAVREWKVPIPNTLDSIGFKTLKAAQRTQSDVHDTDLASLAITPEPLGLPVQSRSKATVRKRGRFITVSNVTGNPTPRDTTTSDTSTRSLEAEVVSAFSQIQHLLAKEGVEMTSIAHINLYLSSQSLFPAINAVYRRHFGISPPTRACVALPRISDWATPDSSSGASSSSSTQSPRFTVSVIAFNDTNNGLGQTLGEPRRALHVQGRSYWAPANIGPYSQAVVVAERIWIAGQIGLIPSTLELENDGAMQAALALQHARRIVQAVLGDMGGRDVQKAWVEGGVCWSHTDAIGVAHQAWLAQVSQQDQDQDQDDEDGDGDADADADDDDDDDKGPTQSWLGAHVNSPHQLPPLLFASLPTGCLPRGAAVEWQLTSHTGRVASSAVAEDVLNVKARAVQDADNARDEDDDDEEEEEDQLGSDATAPEVLRVAIGTDGGHINQEEEEGIVNHSLTSRQGRSSFGVLSFPRPITSPVAQSQHPELQEALSSIQTRAFSVSLFYTHSCDPHEVLAALQLPDASLVPVSSLHILASDTMSLTRRAFALVWHGV</sequence>
<dbReference type="NCBIfam" id="TIGR00290">
    <property type="entry name" value="MJ0570_dom"/>
    <property type="match status" value="1"/>
</dbReference>
<evidence type="ECO:0000256" key="7">
    <source>
        <dbReference type="ARBA" id="ARBA00029814"/>
    </source>
</evidence>
<name>A0A317XKW4_9BASI</name>
<dbReference type="Gene3D" id="3.30.1330.40">
    <property type="entry name" value="RutC-like"/>
    <property type="match status" value="2"/>
</dbReference>
<dbReference type="Pfam" id="PF01042">
    <property type="entry name" value="Ribonuc_L-PSP"/>
    <property type="match status" value="2"/>
</dbReference>
<comment type="pathway">
    <text evidence="1">Protein modification; peptidyl-diphthamide biosynthesis.</text>
</comment>
<dbReference type="InterPro" id="IPR006175">
    <property type="entry name" value="YjgF/YER057c/UK114"/>
</dbReference>
<dbReference type="InterPro" id="IPR030662">
    <property type="entry name" value="DPH6/MJ0570"/>
</dbReference>
<evidence type="ECO:0000256" key="8">
    <source>
        <dbReference type="ARBA" id="ARBA00031552"/>
    </source>
</evidence>
<protein>
    <recommendedName>
        <fullName evidence="3">Diphthine--ammonia ligase</fullName>
        <ecNumber evidence="2">6.3.1.14</ecNumber>
    </recommendedName>
    <alternativeName>
        <fullName evidence="7">Diphthamide synthase</fullName>
    </alternativeName>
    <alternativeName>
        <fullName evidence="8">Diphthamide synthetase</fullName>
    </alternativeName>
</protein>
<evidence type="ECO:0000259" key="11">
    <source>
        <dbReference type="Pfam" id="PF01902"/>
    </source>
</evidence>
<dbReference type="GO" id="GO:0017178">
    <property type="term" value="F:diphthine-ammonia ligase activity"/>
    <property type="evidence" value="ECO:0007669"/>
    <property type="project" value="UniProtKB-EC"/>
</dbReference>
<dbReference type="GO" id="GO:0017183">
    <property type="term" value="P:protein histidyl modification to diphthamide"/>
    <property type="evidence" value="ECO:0007669"/>
    <property type="project" value="TreeGrafter"/>
</dbReference>
<feature type="domain" description="Diphthamide synthase" evidence="11">
    <location>
        <begin position="111"/>
        <end position="260"/>
    </location>
</feature>
<reference evidence="12 13" key="1">
    <citation type="journal article" date="2018" name="Mol. Biol. Evol.">
        <title>Broad Genomic Sampling Reveals a Smut Pathogenic Ancestry of the Fungal Clade Ustilaginomycotina.</title>
        <authorList>
            <person name="Kijpornyongpan T."/>
            <person name="Mondo S.J."/>
            <person name="Barry K."/>
            <person name="Sandor L."/>
            <person name="Lee J."/>
            <person name="Lipzen A."/>
            <person name="Pangilinan J."/>
            <person name="LaButti K."/>
            <person name="Hainaut M."/>
            <person name="Henrissat B."/>
            <person name="Grigoriev I.V."/>
            <person name="Spatafora J.W."/>
            <person name="Aime M.C."/>
        </authorList>
    </citation>
    <scope>NUCLEOTIDE SEQUENCE [LARGE SCALE GENOMIC DNA]</scope>
    <source>
        <strain evidence="12 13">MCA 3645</strain>
    </source>
</reference>
<feature type="compositionally biased region" description="Acidic residues" evidence="10">
    <location>
        <begin position="584"/>
        <end position="608"/>
    </location>
</feature>
<dbReference type="STRING" id="1882483.A0A317XKW4"/>
<evidence type="ECO:0000256" key="4">
    <source>
        <dbReference type="ARBA" id="ARBA00022598"/>
    </source>
</evidence>
<feature type="domain" description="Diphthamide synthase" evidence="11">
    <location>
        <begin position="1"/>
        <end position="77"/>
    </location>
</feature>
<dbReference type="Proteomes" id="UP000246740">
    <property type="component" value="Unassembled WGS sequence"/>
</dbReference>